<sequence>MPPNPPLSNVFVGLAGSAAAGSAIRWGGIVVTHDACPVVHEFTLNGVRSSLVAGRKKWAVERSFLPACTSNLRRRASVNRPAAVAFSRM</sequence>
<name>W4FDI3_APHAT</name>
<organism evidence="1">
    <name type="scientific">Aphanomyces astaci</name>
    <name type="common">Crayfish plague agent</name>
    <dbReference type="NCBI Taxonomy" id="112090"/>
    <lineage>
        <taxon>Eukaryota</taxon>
        <taxon>Sar</taxon>
        <taxon>Stramenopiles</taxon>
        <taxon>Oomycota</taxon>
        <taxon>Saprolegniomycetes</taxon>
        <taxon>Saprolegniales</taxon>
        <taxon>Verrucalvaceae</taxon>
        <taxon>Aphanomyces</taxon>
    </lineage>
</organism>
<protein>
    <submittedName>
        <fullName evidence="1">Uncharacterized protein</fullName>
    </submittedName>
</protein>
<accession>W4FDI3</accession>
<reference evidence="1" key="1">
    <citation type="submission" date="2013-12" db="EMBL/GenBank/DDBJ databases">
        <title>The Genome Sequence of Aphanomyces astaci APO3.</title>
        <authorList>
            <consortium name="The Broad Institute Genomics Platform"/>
            <person name="Russ C."/>
            <person name="Tyler B."/>
            <person name="van West P."/>
            <person name="Dieguez-Uribeondo J."/>
            <person name="Young S.K."/>
            <person name="Zeng Q."/>
            <person name="Gargeya S."/>
            <person name="Fitzgerald M."/>
            <person name="Abouelleil A."/>
            <person name="Alvarado L."/>
            <person name="Chapman S.B."/>
            <person name="Gainer-Dewar J."/>
            <person name="Goldberg J."/>
            <person name="Griggs A."/>
            <person name="Gujja S."/>
            <person name="Hansen M."/>
            <person name="Howarth C."/>
            <person name="Imamovic A."/>
            <person name="Ireland A."/>
            <person name="Larimer J."/>
            <person name="McCowan C."/>
            <person name="Murphy C."/>
            <person name="Pearson M."/>
            <person name="Poon T.W."/>
            <person name="Priest M."/>
            <person name="Roberts A."/>
            <person name="Saif S."/>
            <person name="Shea T."/>
            <person name="Sykes S."/>
            <person name="Wortman J."/>
            <person name="Nusbaum C."/>
            <person name="Birren B."/>
        </authorList>
    </citation>
    <scope>NUCLEOTIDE SEQUENCE [LARGE SCALE GENOMIC DNA]</scope>
    <source>
        <strain evidence="1">APO3</strain>
    </source>
</reference>
<dbReference type="EMBL" id="KI913273">
    <property type="protein sequence ID" value="ETV64783.1"/>
    <property type="molecule type" value="Genomic_DNA"/>
</dbReference>
<gene>
    <name evidence="1" type="ORF">H257_18391</name>
</gene>
<dbReference type="RefSeq" id="XP_009845734.1">
    <property type="nucleotide sequence ID" value="XM_009847432.1"/>
</dbReference>
<proteinExistence type="predicted"/>
<evidence type="ECO:0000313" key="1">
    <source>
        <dbReference type="EMBL" id="ETV64783.1"/>
    </source>
</evidence>
<dbReference type="GeneID" id="20820387"/>
<dbReference type="VEuPathDB" id="FungiDB:H257_18391"/>
<dbReference type="AlphaFoldDB" id="W4FDI3"/>